<organism evidence="5 6">
    <name type="scientific">Rariglobus hedericola</name>
    <dbReference type="NCBI Taxonomy" id="2597822"/>
    <lineage>
        <taxon>Bacteria</taxon>
        <taxon>Pseudomonadati</taxon>
        <taxon>Verrucomicrobiota</taxon>
        <taxon>Opitutia</taxon>
        <taxon>Opitutales</taxon>
        <taxon>Opitutaceae</taxon>
        <taxon>Rariglobus</taxon>
    </lineage>
</organism>
<name>A0A556QDM2_9BACT</name>
<dbReference type="RefSeq" id="WP_144354343.1">
    <property type="nucleotide sequence ID" value="NZ_CBCRVV010000028.1"/>
</dbReference>
<keyword evidence="1" id="KW-0229">DNA integration</keyword>
<comment type="caution">
    <text evidence="5">The sequence shown here is derived from an EMBL/GenBank/DDBJ whole genome shotgun (WGS) entry which is preliminary data.</text>
</comment>
<dbReference type="Gene3D" id="1.10.150.130">
    <property type="match status" value="1"/>
</dbReference>
<dbReference type="InterPro" id="IPR010998">
    <property type="entry name" value="Integrase_recombinase_N"/>
</dbReference>
<proteinExistence type="predicted"/>
<evidence type="ECO:0000313" key="6">
    <source>
        <dbReference type="Proteomes" id="UP000315648"/>
    </source>
</evidence>
<evidence type="ECO:0000256" key="3">
    <source>
        <dbReference type="PROSITE-ProRule" id="PRU01248"/>
    </source>
</evidence>
<protein>
    <recommendedName>
        <fullName evidence="4">Core-binding (CB) domain-containing protein</fullName>
    </recommendedName>
</protein>
<dbReference type="OrthoDB" id="9801717at2"/>
<sequence length="286" mass="32216">MKTNQSAEEAKTHTAKGDLKPKDAVRRILEAAGAEVSDKEAFWLGHHMERFVNHTRKHGELLEFPVAVEAYLSFFMQSKPADWQVDQLKQALILFGRGTERWRWVKATDGEPMTEYGGQKSNPMAGPGGWVLRYRVKASGVNGTLVSAQGEVSPKGAPVELEAWIDGLRRAIRVNHYSIRTEQTYIEHLRRFLLYTGPVSAEELGEKQVQRYLEYLALTRRVAASSQNQAFSALLFFFKRVLVRPLGDMEETARARRGKKLPEVLGKEEVRKFLALTEGTGGLMAA</sequence>
<feature type="domain" description="Core-binding (CB)" evidence="4">
    <location>
        <begin position="159"/>
        <end position="242"/>
    </location>
</feature>
<accession>A0A556QDM2</accession>
<dbReference type="InterPro" id="IPR004107">
    <property type="entry name" value="Integrase_SAM-like_N"/>
</dbReference>
<dbReference type="Pfam" id="PF13495">
    <property type="entry name" value="Phage_int_SAM_4"/>
    <property type="match status" value="1"/>
</dbReference>
<dbReference type="InterPro" id="IPR044068">
    <property type="entry name" value="CB"/>
</dbReference>
<reference evidence="5 6" key="1">
    <citation type="submission" date="2019-07" db="EMBL/GenBank/DDBJ databases">
        <title>Description of 53C-WASEF.</title>
        <authorList>
            <person name="Pitt A."/>
            <person name="Hahn M.W."/>
        </authorList>
    </citation>
    <scope>NUCLEOTIDE SEQUENCE [LARGE SCALE GENOMIC DNA]</scope>
    <source>
        <strain evidence="5 6">53C-WASEF</strain>
    </source>
</reference>
<evidence type="ECO:0000313" key="5">
    <source>
        <dbReference type="EMBL" id="TSJ74744.1"/>
    </source>
</evidence>
<dbReference type="PROSITE" id="PS51900">
    <property type="entry name" value="CB"/>
    <property type="match status" value="1"/>
</dbReference>
<evidence type="ECO:0000259" key="4">
    <source>
        <dbReference type="PROSITE" id="PS51900"/>
    </source>
</evidence>
<dbReference type="GO" id="GO:0015074">
    <property type="term" value="P:DNA integration"/>
    <property type="evidence" value="ECO:0007669"/>
    <property type="project" value="UniProtKB-KW"/>
</dbReference>
<dbReference type="Proteomes" id="UP000315648">
    <property type="component" value="Unassembled WGS sequence"/>
</dbReference>
<dbReference type="SUPFAM" id="SSF56349">
    <property type="entry name" value="DNA breaking-rejoining enzymes"/>
    <property type="match status" value="1"/>
</dbReference>
<gene>
    <name evidence="5" type="ORF">FPL22_17535</name>
</gene>
<keyword evidence="6" id="KW-1185">Reference proteome</keyword>
<evidence type="ECO:0000256" key="1">
    <source>
        <dbReference type="ARBA" id="ARBA00022908"/>
    </source>
</evidence>
<dbReference type="GO" id="GO:0003677">
    <property type="term" value="F:DNA binding"/>
    <property type="evidence" value="ECO:0007669"/>
    <property type="project" value="UniProtKB-UniRule"/>
</dbReference>
<dbReference type="EMBL" id="VMBG01000005">
    <property type="protein sequence ID" value="TSJ74744.1"/>
    <property type="molecule type" value="Genomic_DNA"/>
</dbReference>
<dbReference type="InterPro" id="IPR011010">
    <property type="entry name" value="DNA_brk_join_enz"/>
</dbReference>
<evidence type="ECO:0000256" key="2">
    <source>
        <dbReference type="ARBA" id="ARBA00023125"/>
    </source>
</evidence>
<keyword evidence="2 3" id="KW-0238">DNA-binding</keyword>
<dbReference type="AlphaFoldDB" id="A0A556QDM2"/>